<keyword evidence="15" id="KW-1185">Reference proteome</keyword>
<feature type="domain" description="Helicase ATP-binding" evidence="11">
    <location>
        <begin position="567"/>
        <end position="732"/>
    </location>
</feature>
<dbReference type="InterPro" id="IPR014001">
    <property type="entry name" value="Helicase_ATP-bd"/>
</dbReference>
<feature type="compositionally biased region" description="Low complexity" evidence="10">
    <location>
        <begin position="460"/>
        <end position="469"/>
    </location>
</feature>
<evidence type="ECO:0000259" key="11">
    <source>
        <dbReference type="PROSITE" id="PS51192"/>
    </source>
</evidence>
<feature type="compositionally biased region" description="Low complexity" evidence="10">
    <location>
        <begin position="1153"/>
        <end position="1172"/>
    </location>
</feature>
<dbReference type="Proteomes" id="UP001549920">
    <property type="component" value="Unassembled WGS sequence"/>
</dbReference>
<feature type="region of interest" description="Disordered" evidence="10">
    <location>
        <begin position="328"/>
        <end position="544"/>
    </location>
</feature>
<keyword evidence="6" id="KW-0067">ATP-binding</keyword>
<evidence type="ECO:0000256" key="2">
    <source>
        <dbReference type="ARBA" id="ARBA00009220"/>
    </source>
</evidence>
<dbReference type="Pfam" id="PF07529">
    <property type="entry name" value="HSA"/>
    <property type="match status" value="1"/>
</dbReference>
<dbReference type="SMART" id="SM00490">
    <property type="entry name" value="HELICc"/>
    <property type="match status" value="1"/>
</dbReference>
<evidence type="ECO:0000259" key="13">
    <source>
        <dbReference type="PROSITE" id="PS51204"/>
    </source>
</evidence>
<comment type="subcellular location">
    <subcellularLocation>
        <location evidence="1">Nucleus</location>
    </subcellularLocation>
</comment>
<dbReference type="CDD" id="cd18003">
    <property type="entry name" value="DEXQc_SRCAP"/>
    <property type="match status" value="1"/>
</dbReference>
<evidence type="ECO:0000256" key="3">
    <source>
        <dbReference type="ARBA" id="ARBA00022741"/>
    </source>
</evidence>
<dbReference type="SMART" id="SM00573">
    <property type="entry name" value="HSA"/>
    <property type="match status" value="1"/>
</dbReference>
<evidence type="ECO:0000256" key="10">
    <source>
        <dbReference type="SAM" id="MobiDB-lite"/>
    </source>
</evidence>
<evidence type="ECO:0000313" key="15">
    <source>
        <dbReference type="Proteomes" id="UP001549920"/>
    </source>
</evidence>
<dbReference type="SMART" id="SM00487">
    <property type="entry name" value="DEXDc"/>
    <property type="match status" value="1"/>
</dbReference>
<dbReference type="PROSITE" id="PS51194">
    <property type="entry name" value="HELICASE_CTER"/>
    <property type="match status" value="1"/>
</dbReference>
<organism evidence="14 15">
    <name type="scientific">Loxostege sticticalis</name>
    <name type="common">Beet webworm moth</name>
    <dbReference type="NCBI Taxonomy" id="481309"/>
    <lineage>
        <taxon>Eukaryota</taxon>
        <taxon>Metazoa</taxon>
        <taxon>Ecdysozoa</taxon>
        <taxon>Arthropoda</taxon>
        <taxon>Hexapoda</taxon>
        <taxon>Insecta</taxon>
        <taxon>Pterygota</taxon>
        <taxon>Neoptera</taxon>
        <taxon>Endopterygota</taxon>
        <taxon>Lepidoptera</taxon>
        <taxon>Glossata</taxon>
        <taxon>Ditrysia</taxon>
        <taxon>Pyraloidea</taxon>
        <taxon>Crambidae</taxon>
        <taxon>Pyraustinae</taxon>
        <taxon>Loxostege</taxon>
    </lineage>
</organism>
<evidence type="ECO:0000256" key="4">
    <source>
        <dbReference type="ARBA" id="ARBA00022801"/>
    </source>
</evidence>
<feature type="compositionally biased region" description="Basic and acidic residues" evidence="10">
    <location>
        <begin position="361"/>
        <end position="387"/>
    </location>
</feature>
<feature type="compositionally biased region" description="Pro residues" evidence="10">
    <location>
        <begin position="1321"/>
        <end position="1336"/>
    </location>
</feature>
<dbReference type="InterPro" id="IPR000330">
    <property type="entry name" value="SNF2_N"/>
</dbReference>
<feature type="compositionally biased region" description="Acidic residues" evidence="10">
    <location>
        <begin position="407"/>
        <end position="421"/>
    </location>
</feature>
<dbReference type="InterPro" id="IPR038718">
    <property type="entry name" value="SNF2-like_sf"/>
</dbReference>
<dbReference type="PANTHER" id="PTHR45685:SF1">
    <property type="entry name" value="HELICASE SRCAP"/>
    <property type="match status" value="1"/>
</dbReference>
<gene>
    <name evidence="14" type="ORF">ABMA27_013663</name>
</gene>
<evidence type="ECO:0000313" key="14">
    <source>
        <dbReference type="EMBL" id="KAL0893459.1"/>
    </source>
</evidence>
<proteinExistence type="inferred from homology"/>
<feature type="compositionally biased region" description="Low complexity" evidence="10">
    <location>
        <begin position="40"/>
        <end position="49"/>
    </location>
</feature>
<keyword evidence="8" id="KW-0238">DNA-binding</keyword>
<feature type="region of interest" description="Disordered" evidence="10">
    <location>
        <begin position="1263"/>
        <end position="1365"/>
    </location>
</feature>
<dbReference type="PANTHER" id="PTHR45685">
    <property type="entry name" value="HELICASE SRCAP-RELATED"/>
    <property type="match status" value="1"/>
</dbReference>
<keyword evidence="7" id="KW-0156">Chromatin regulator</keyword>
<evidence type="ECO:0000256" key="7">
    <source>
        <dbReference type="ARBA" id="ARBA00022853"/>
    </source>
</evidence>
<dbReference type="InterPro" id="IPR001650">
    <property type="entry name" value="Helicase_C-like"/>
</dbReference>
<keyword evidence="3" id="KW-0547">Nucleotide-binding</keyword>
<evidence type="ECO:0000256" key="6">
    <source>
        <dbReference type="ARBA" id="ARBA00022840"/>
    </source>
</evidence>
<feature type="region of interest" description="Disordered" evidence="10">
    <location>
        <begin position="1153"/>
        <end position="1205"/>
    </location>
</feature>
<feature type="compositionally biased region" description="Acidic residues" evidence="10">
    <location>
        <begin position="470"/>
        <end position="491"/>
    </location>
</feature>
<evidence type="ECO:0000256" key="8">
    <source>
        <dbReference type="ARBA" id="ARBA00023125"/>
    </source>
</evidence>
<comment type="similarity">
    <text evidence="2">Belongs to the SNF2/RAD54 helicase family. SWR1 subfamily.</text>
</comment>
<protein>
    <recommendedName>
        <fullName evidence="16">Helicase domino</fullName>
    </recommendedName>
</protein>
<feature type="region of interest" description="Disordered" evidence="10">
    <location>
        <begin position="25"/>
        <end position="62"/>
    </location>
</feature>
<keyword evidence="9" id="KW-0539">Nucleus</keyword>
<keyword evidence="5" id="KW-0347">Helicase</keyword>
<evidence type="ECO:0000256" key="5">
    <source>
        <dbReference type="ARBA" id="ARBA00022806"/>
    </source>
</evidence>
<comment type="caution">
    <text evidence="14">The sequence shown here is derived from an EMBL/GenBank/DDBJ whole genome shotgun (WGS) entry which is preliminary data.</text>
</comment>
<dbReference type="InterPro" id="IPR027417">
    <property type="entry name" value="P-loop_NTPase"/>
</dbReference>
<dbReference type="PROSITE" id="PS51192">
    <property type="entry name" value="HELICASE_ATP_BIND_1"/>
    <property type="match status" value="1"/>
</dbReference>
<evidence type="ECO:0000259" key="12">
    <source>
        <dbReference type="PROSITE" id="PS51194"/>
    </source>
</evidence>
<dbReference type="InterPro" id="IPR014012">
    <property type="entry name" value="HSA_dom"/>
</dbReference>
<feature type="compositionally biased region" description="Gly residues" evidence="10">
    <location>
        <begin position="29"/>
        <end position="39"/>
    </location>
</feature>
<evidence type="ECO:0008006" key="16">
    <source>
        <dbReference type="Google" id="ProtNLM"/>
    </source>
</evidence>
<dbReference type="InterPro" id="IPR050520">
    <property type="entry name" value="INO80/SWR1_helicase"/>
</dbReference>
<dbReference type="Gene3D" id="1.20.120.850">
    <property type="entry name" value="SWI2/SNF2 ATPases, N-terminal domain"/>
    <property type="match status" value="1"/>
</dbReference>
<keyword evidence="4" id="KW-0378">Hydrolase</keyword>
<dbReference type="Pfam" id="PF00176">
    <property type="entry name" value="SNF2-rel_dom"/>
    <property type="match status" value="1"/>
</dbReference>
<dbReference type="CDD" id="cd18793">
    <property type="entry name" value="SF2_C_SNF"/>
    <property type="match status" value="1"/>
</dbReference>
<accession>A0ABR3IB15</accession>
<feature type="compositionally biased region" description="Low complexity" evidence="10">
    <location>
        <begin position="1193"/>
        <end position="1205"/>
    </location>
</feature>
<dbReference type="Gene3D" id="3.40.50.10810">
    <property type="entry name" value="Tandem AAA-ATPase domain"/>
    <property type="match status" value="1"/>
</dbReference>
<dbReference type="PROSITE" id="PS51204">
    <property type="entry name" value="HSA"/>
    <property type="match status" value="1"/>
</dbReference>
<evidence type="ECO:0000256" key="9">
    <source>
        <dbReference type="ARBA" id="ARBA00023242"/>
    </source>
</evidence>
<feature type="domain" description="Helicase C-terminal" evidence="12">
    <location>
        <begin position="989"/>
        <end position="1144"/>
    </location>
</feature>
<feature type="compositionally biased region" description="Low complexity" evidence="10">
    <location>
        <begin position="492"/>
        <end position="510"/>
    </location>
</feature>
<feature type="compositionally biased region" description="Low complexity" evidence="10">
    <location>
        <begin position="388"/>
        <end position="397"/>
    </location>
</feature>
<sequence>MSGCDDLGSPHAFDPALQFMGVERASVPAGGGGGGGGGAAAAPALNGAADEPPRKRPKLAADDAPALRRRILEAELLRLRNLRERFTEQLTELYFLQAGGNMMDYAAWKKRPPSAQMVAFMEARRPPPVAVAAPAAPPAPAPSAPAAAAAPASVAPAPGAAVAAAPALAPADEMVEKAKQEAYVASRVAELSRAGLWPERRLPRVMEPPRAKTHWDYLLEEMAWLAQDFAHERKWKKQAAKKCARAVQKYFQDKALAAQKAEKAQELQLKKIAAFAAKEIRTFWSNVEKIVEWKRVRRVERARKEALDEQLSYIVDRTERYSRQLAANLGPKPAQPETPPSDDEFQPRDASDDDEETIAAAEREAEHDAADHRDEIEALRRESHLDLGDLLPPGYLPAHSPPPSDYGPDDDDSADDEETIDEQERVERPEDDAAELEALRSEAELGLDELVERYGGRPVAPAATPTDTDAASDDEAEDSDDDASTSDEESESSSSEALEALVEPSGAADGKAADADGERRVEEAASLAATLQPTGTTLSSTAVGTPVPRLLKHPLREYQHVGLHWLATMHSRGLNGILADEMGLGKTIQTIALLAHLALELRDWGPHLVVAPTSVVLNWEMEFKKWCPAFKILTYYGTIKERKLKRVGWTKANSFHVCITSYKLVVQDHQSFRRKRWKYLILDEAQNIKNFKSQRWQMLLNFQTERRLLLTGTPLQNSLLELWSLMHFLMPDVFASHSEFREWFSEVAGIAEGSHRYNEALVRRLHEVLRPFLLRRLKADVERQMPRKYEHVLMCRLSKRQRFLYDDFMSRAKTKESLASGNLLSVINVLMQLRKVCNHPDLFEARPVVSPLQLAALRLAAPAAVFDVGCAARTALAARLGGDLATLEVSGSVAFPAHRARHLAPPRRLVEELGERRRAPRPPRPPPAALRLHLRLGARAWRRRSARVAQALEPHARAMLALFHAPASRHAVAFPHPRLLQYDCGKLQTLDGLLRKLKAGGHRVLIFTQMTRVLDVLEAFLSMHGHAYLRLDGSTRVEQRLPLVERFNADARVFAFILSTRSGGVGLNLTGADAVVFYDSDWNPTMDAQAQDRCHRIGQTRDVHVYRLVTAATVEENILRKADQKRLLGHLAIEGGHFTTSYLRMGNIKELFSGESEGPSASGPSETPTESSHGGEGGELESALAAAEDEADAAAASAARAEAQGELAEFDETLPLAADDDAQHPRPQDADAGDLAALMKQLTPVEKYAMRVVESSEAATSAERAALGEMQRQLREWEQARQQLRARSPSPAPAEPEPEPALTYTRADARAQVRARRRRPPAPPPSPPPSPPPPAAPAHATPRTRSRGTVHINLWTLDEAGGERRRALRNGTLDAWLAHADRRPRDDNK</sequence>
<feature type="compositionally biased region" description="Basic and acidic residues" evidence="10">
    <location>
        <begin position="511"/>
        <end position="523"/>
    </location>
</feature>
<dbReference type="Gene3D" id="3.40.50.300">
    <property type="entry name" value="P-loop containing nucleotide triphosphate hydrolases"/>
    <property type="match status" value="1"/>
</dbReference>
<dbReference type="EMBL" id="JBEUOH010000005">
    <property type="protein sequence ID" value="KAL0893459.1"/>
    <property type="molecule type" value="Genomic_DNA"/>
</dbReference>
<feature type="domain" description="HSA" evidence="13">
    <location>
        <begin position="202"/>
        <end position="274"/>
    </location>
</feature>
<evidence type="ECO:0000256" key="1">
    <source>
        <dbReference type="ARBA" id="ARBA00004123"/>
    </source>
</evidence>
<feature type="compositionally biased region" description="Polar residues" evidence="10">
    <location>
        <begin position="529"/>
        <end position="543"/>
    </location>
</feature>
<reference evidence="14 15" key="1">
    <citation type="submission" date="2024-06" db="EMBL/GenBank/DDBJ databases">
        <title>A chromosome-level genome assembly of beet webworm, Loxostege sticticalis.</title>
        <authorList>
            <person name="Zhang Y."/>
        </authorList>
    </citation>
    <scope>NUCLEOTIDE SEQUENCE [LARGE SCALE GENOMIC DNA]</scope>
    <source>
        <strain evidence="14">AQ026</strain>
        <tissue evidence="14">Whole body</tissue>
    </source>
</reference>
<dbReference type="Pfam" id="PF00271">
    <property type="entry name" value="Helicase_C"/>
    <property type="match status" value="1"/>
</dbReference>
<name>A0ABR3IB15_LOXSC</name>
<dbReference type="InterPro" id="IPR049730">
    <property type="entry name" value="SNF2/RAD54-like_C"/>
</dbReference>
<dbReference type="SUPFAM" id="SSF52540">
    <property type="entry name" value="P-loop containing nucleoside triphosphate hydrolases"/>
    <property type="match status" value="2"/>
</dbReference>